<evidence type="ECO:0000256" key="7">
    <source>
        <dbReference type="ARBA" id="ARBA00023136"/>
    </source>
</evidence>
<evidence type="ECO:0000256" key="4">
    <source>
        <dbReference type="ARBA" id="ARBA00022475"/>
    </source>
</evidence>
<keyword evidence="6" id="KW-0283">Flagellar rotation</keyword>
<evidence type="ECO:0000313" key="9">
    <source>
        <dbReference type="EMBL" id="VTR96386.1"/>
    </source>
</evidence>
<dbReference type="GO" id="GO:0071973">
    <property type="term" value="P:bacterial-type flagellum-dependent cell motility"/>
    <property type="evidence" value="ECO:0007669"/>
    <property type="project" value="InterPro"/>
</dbReference>
<protein>
    <recommendedName>
        <fullName evidence="3">Flagellar motor switch protein FliN</fullName>
    </recommendedName>
</protein>
<dbReference type="Gene3D" id="2.30.330.10">
    <property type="entry name" value="SpoA-like"/>
    <property type="match status" value="1"/>
</dbReference>
<evidence type="ECO:0000256" key="6">
    <source>
        <dbReference type="ARBA" id="ARBA00022779"/>
    </source>
</evidence>
<keyword evidence="4" id="KW-1003">Cell membrane</keyword>
<proteinExistence type="inferred from homology"/>
<reference evidence="9 10" key="1">
    <citation type="submission" date="2019-05" db="EMBL/GenBank/DDBJ databases">
        <authorList>
            <consortium name="Science for Life Laboratories"/>
        </authorList>
    </citation>
    <scope>NUCLEOTIDE SEQUENCE [LARGE SCALE GENOMIC DNA]</scope>
    <source>
        <strain evidence="9">Soil9</strain>
    </source>
</reference>
<keyword evidence="5" id="KW-0145">Chemotaxis</keyword>
<dbReference type="InterPro" id="IPR036429">
    <property type="entry name" value="SpoA-like_sf"/>
</dbReference>
<keyword evidence="9" id="KW-0969">Cilium</keyword>
<dbReference type="GO" id="GO:0006935">
    <property type="term" value="P:chemotaxis"/>
    <property type="evidence" value="ECO:0007669"/>
    <property type="project" value="UniProtKB-KW"/>
</dbReference>
<evidence type="ECO:0000256" key="1">
    <source>
        <dbReference type="ARBA" id="ARBA00004413"/>
    </source>
</evidence>
<dbReference type="Proteomes" id="UP000464178">
    <property type="component" value="Chromosome"/>
</dbReference>
<evidence type="ECO:0000259" key="8">
    <source>
        <dbReference type="Pfam" id="PF01052"/>
    </source>
</evidence>
<keyword evidence="9" id="KW-0282">Flagellum</keyword>
<dbReference type="InterPro" id="IPR001543">
    <property type="entry name" value="FliN-like_C"/>
</dbReference>
<keyword evidence="10" id="KW-1185">Reference proteome</keyword>
<dbReference type="AlphaFoldDB" id="A0A6P2D7C7"/>
<evidence type="ECO:0000256" key="3">
    <source>
        <dbReference type="ARBA" id="ARBA00021897"/>
    </source>
</evidence>
<accession>A0A6P2D7C7</accession>
<comment type="subcellular location">
    <subcellularLocation>
        <location evidence="1">Cell membrane</location>
        <topology evidence="1">Peripheral membrane protein</topology>
        <orientation evidence="1">Cytoplasmic side</orientation>
    </subcellularLocation>
</comment>
<dbReference type="Pfam" id="PF01052">
    <property type="entry name" value="FliMN_C"/>
    <property type="match status" value="1"/>
</dbReference>
<dbReference type="GO" id="GO:0005886">
    <property type="term" value="C:plasma membrane"/>
    <property type="evidence" value="ECO:0007669"/>
    <property type="project" value="UniProtKB-SubCell"/>
</dbReference>
<dbReference type="SUPFAM" id="SSF101801">
    <property type="entry name" value="Surface presentation of antigens (SPOA)"/>
    <property type="match status" value="1"/>
</dbReference>
<organism evidence="9 10">
    <name type="scientific">Gemmata massiliana</name>
    <dbReference type="NCBI Taxonomy" id="1210884"/>
    <lineage>
        <taxon>Bacteria</taxon>
        <taxon>Pseudomonadati</taxon>
        <taxon>Planctomycetota</taxon>
        <taxon>Planctomycetia</taxon>
        <taxon>Gemmatales</taxon>
        <taxon>Gemmataceae</taxon>
        <taxon>Gemmata</taxon>
    </lineage>
</organism>
<dbReference type="GO" id="GO:0003774">
    <property type="term" value="F:cytoskeletal motor activity"/>
    <property type="evidence" value="ECO:0007669"/>
    <property type="project" value="InterPro"/>
</dbReference>
<dbReference type="EMBL" id="LR593886">
    <property type="protein sequence ID" value="VTR96386.1"/>
    <property type="molecule type" value="Genomic_DNA"/>
</dbReference>
<dbReference type="PRINTS" id="PR00956">
    <property type="entry name" value="FLGMOTORFLIN"/>
</dbReference>
<dbReference type="PANTHER" id="PTHR43484:SF1">
    <property type="entry name" value="FLAGELLAR MOTOR SWITCH PROTEIN FLIN"/>
    <property type="match status" value="1"/>
</dbReference>
<evidence type="ECO:0000313" key="10">
    <source>
        <dbReference type="Proteomes" id="UP000464178"/>
    </source>
</evidence>
<name>A0A6P2D7C7_9BACT</name>
<dbReference type="InterPro" id="IPR001172">
    <property type="entry name" value="FliN_T3SS_HrcQb"/>
</dbReference>
<keyword evidence="7" id="KW-0472">Membrane</keyword>
<feature type="domain" description="Flagellar motor switch protein FliN-like C-terminal" evidence="8">
    <location>
        <begin position="41"/>
        <end position="110"/>
    </location>
</feature>
<sequence>MAEPTTTTDPTDVDPAVVAKHPQFPQLDPAAASGSGGTLDSLRDVPITITARLGHTVLPIAEILTLGPGSVVELDELINAPIELTVRGVPFAVGEVVVVNEHFAVRIKNLLPPRIGRTDL</sequence>
<evidence type="ECO:0000256" key="5">
    <source>
        <dbReference type="ARBA" id="ARBA00022500"/>
    </source>
</evidence>
<dbReference type="GO" id="GO:0009425">
    <property type="term" value="C:bacterial-type flagellum basal body"/>
    <property type="evidence" value="ECO:0007669"/>
    <property type="project" value="InterPro"/>
</dbReference>
<keyword evidence="9" id="KW-0966">Cell projection</keyword>
<dbReference type="PANTHER" id="PTHR43484">
    <property type="match status" value="1"/>
</dbReference>
<dbReference type="KEGG" id="gms:SOIL9_13280"/>
<evidence type="ECO:0000256" key="2">
    <source>
        <dbReference type="ARBA" id="ARBA00009226"/>
    </source>
</evidence>
<dbReference type="InterPro" id="IPR051469">
    <property type="entry name" value="FliN/MopA/SpaO"/>
</dbReference>
<comment type="similarity">
    <text evidence="2">Belongs to the FliN/MopA/SpaO family.</text>
</comment>
<gene>
    <name evidence="9" type="ORF">SOIL9_13280</name>
</gene>
<dbReference type="RefSeq" id="WP_162670677.1">
    <property type="nucleotide sequence ID" value="NZ_LR593886.1"/>
</dbReference>